<proteinExistence type="predicted"/>
<feature type="transmembrane region" description="Helical" evidence="1">
    <location>
        <begin position="6"/>
        <end position="22"/>
    </location>
</feature>
<keyword evidence="3" id="KW-1185">Reference proteome</keyword>
<dbReference type="AlphaFoldDB" id="A0A9P6TA12"/>
<reference evidence="2" key="1">
    <citation type="submission" date="2013-11" db="EMBL/GenBank/DDBJ databases">
        <title>Genome sequence of the fusiform rust pathogen reveals effectors for host alternation and coevolution with pine.</title>
        <authorList>
            <consortium name="DOE Joint Genome Institute"/>
            <person name="Smith K."/>
            <person name="Pendleton A."/>
            <person name="Kubisiak T."/>
            <person name="Anderson C."/>
            <person name="Salamov A."/>
            <person name="Aerts A."/>
            <person name="Riley R."/>
            <person name="Clum A."/>
            <person name="Lindquist E."/>
            <person name="Ence D."/>
            <person name="Campbell M."/>
            <person name="Kronenberg Z."/>
            <person name="Feau N."/>
            <person name="Dhillon B."/>
            <person name="Hamelin R."/>
            <person name="Burleigh J."/>
            <person name="Smith J."/>
            <person name="Yandell M."/>
            <person name="Nelson C."/>
            <person name="Grigoriev I."/>
            <person name="Davis J."/>
        </authorList>
    </citation>
    <scope>NUCLEOTIDE SEQUENCE</scope>
    <source>
        <strain evidence="2">G11</strain>
    </source>
</reference>
<dbReference type="Proteomes" id="UP000886653">
    <property type="component" value="Unassembled WGS sequence"/>
</dbReference>
<evidence type="ECO:0000313" key="2">
    <source>
        <dbReference type="EMBL" id="KAG0144145.1"/>
    </source>
</evidence>
<organism evidence="2 3">
    <name type="scientific">Cronartium quercuum f. sp. fusiforme G11</name>
    <dbReference type="NCBI Taxonomy" id="708437"/>
    <lineage>
        <taxon>Eukaryota</taxon>
        <taxon>Fungi</taxon>
        <taxon>Dikarya</taxon>
        <taxon>Basidiomycota</taxon>
        <taxon>Pucciniomycotina</taxon>
        <taxon>Pucciniomycetes</taxon>
        <taxon>Pucciniales</taxon>
        <taxon>Coleosporiaceae</taxon>
        <taxon>Cronartium</taxon>
    </lineage>
</organism>
<evidence type="ECO:0000256" key="1">
    <source>
        <dbReference type="SAM" id="Phobius"/>
    </source>
</evidence>
<gene>
    <name evidence="2" type="ORF">CROQUDRAFT_95355</name>
</gene>
<keyword evidence="1" id="KW-0812">Transmembrane</keyword>
<comment type="caution">
    <text evidence="2">The sequence shown here is derived from an EMBL/GenBank/DDBJ whole genome shotgun (WGS) entry which is preliminary data.</text>
</comment>
<name>A0A9P6TA12_9BASI</name>
<dbReference type="EMBL" id="MU167301">
    <property type="protein sequence ID" value="KAG0144145.1"/>
    <property type="molecule type" value="Genomic_DNA"/>
</dbReference>
<accession>A0A9P6TA12</accession>
<sequence>MPGHYLRPILAISFLLVYISIFKGCTVKLTKLVTLPAPSFQVTIGRHNTASPSAQDRLDAKLELGAARLLTLPDTNPAGILARKAKANLRARLQSSLHRLFRNPVSALSTKVPCANKDNYNSYSVSRV</sequence>
<evidence type="ECO:0000313" key="3">
    <source>
        <dbReference type="Proteomes" id="UP000886653"/>
    </source>
</evidence>
<keyword evidence="1" id="KW-1133">Transmembrane helix</keyword>
<protein>
    <submittedName>
        <fullName evidence="2">Uncharacterized protein</fullName>
    </submittedName>
</protein>
<keyword evidence="1" id="KW-0472">Membrane</keyword>